<evidence type="ECO:0000313" key="2">
    <source>
        <dbReference type="Proteomes" id="UP001145742"/>
    </source>
</evidence>
<protein>
    <submittedName>
        <fullName evidence="1">Uncharacterized protein</fullName>
    </submittedName>
</protein>
<evidence type="ECO:0000313" key="1">
    <source>
        <dbReference type="EMBL" id="KAJ7409901.1"/>
    </source>
</evidence>
<name>A0ABQ9D0T3_9PASS</name>
<dbReference type="Proteomes" id="UP001145742">
    <property type="component" value="Unassembled WGS sequence"/>
</dbReference>
<comment type="caution">
    <text evidence="1">The sequence shown here is derived from an EMBL/GenBank/DDBJ whole genome shotgun (WGS) entry which is preliminary data.</text>
</comment>
<organism evidence="1 2">
    <name type="scientific">Willisornis vidua</name>
    <name type="common">Xingu scale-backed antbird</name>
    <dbReference type="NCBI Taxonomy" id="1566151"/>
    <lineage>
        <taxon>Eukaryota</taxon>
        <taxon>Metazoa</taxon>
        <taxon>Chordata</taxon>
        <taxon>Craniata</taxon>
        <taxon>Vertebrata</taxon>
        <taxon>Euteleostomi</taxon>
        <taxon>Archelosauria</taxon>
        <taxon>Archosauria</taxon>
        <taxon>Dinosauria</taxon>
        <taxon>Saurischia</taxon>
        <taxon>Theropoda</taxon>
        <taxon>Coelurosauria</taxon>
        <taxon>Aves</taxon>
        <taxon>Neognathae</taxon>
        <taxon>Neoaves</taxon>
        <taxon>Telluraves</taxon>
        <taxon>Australaves</taxon>
        <taxon>Passeriformes</taxon>
        <taxon>Thamnophilidae</taxon>
        <taxon>Willisornis</taxon>
    </lineage>
</organism>
<dbReference type="EMBL" id="WHWB01034447">
    <property type="protein sequence ID" value="KAJ7409901.1"/>
    <property type="molecule type" value="Genomic_DNA"/>
</dbReference>
<sequence length="82" mass="8866">MGDWTVEVDSDIVSKDGQRDSERETFLHWTQMPLLLLGIMEAIPSHFPKMLGEDVVLPAGVAALGAVPAARELRTPLAVATP</sequence>
<reference evidence="1" key="1">
    <citation type="submission" date="2019-10" db="EMBL/GenBank/DDBJ databases">
        <authorList>
            <person name="Soares A.E.R."/>
            <person name="Aleixo A."/>
            <person name="Schneider P."/>
            <person name="Miyaki C.Y."/>
            <person name="Schneider M.P."/>
            <person name="Mello C."/>
            <person name="Vasconcelos A.T.R."/>
        </authorList>
    </citation>
    <scope>NUCLEOTIDE SEQUENCE</scope>
    <source>
        <tissue evidence="1">Muscle</tissue>
    </source>
</reference>
<proteinExistence type="predicted"/>
<gene>
    <name evidence="1" type="ORF">WISP_111590</name>
</gene>
<accession>A0ABQ9D0T3</accession>
<keyword evidence="2" id="KW-1185">Reference proteome</keyword>